<dbReference type="GO" id="GO:0043709">
    <property type="term" value="P:cell adhesion involved in single-species biofilm formation"/>
    <property type="evidence" value="ECO:0007669"/>
    <property type="project" value="InterPro"/>
</dbReference>
<dbReference type="RefSeq" id="WP_240650581.1">
    <property type="nucleotide sequence ID" value="NZ_JACIFZ010000001.1"/>
</dbReference>
<dbReference type="Proteomes" id="UP000524450">
    <property type="component" value="Unassembled WGS sequence"/>
</dbReference>
<feature type="transmembrane region" description="Helical" evidence="2">
    <location>
        <begin position="62"/>
        <end position="84"/>
    </location>
</feature>
<sequence>MSHESVFPSSYPPDMHTDAAPPSRRRSWGQPAVEEPIIDAARIPLRAFGSGRSPQRALAMYLWLRLLRPAVTIAIWFCALWYAWPYVLGARSQPEVMHLLSLYGLVICGILLSMLVIAPWRRRQHRREPAPVKEKSSLSALATYIEVPPARLSTWQRTRQLLVHHDNNGHLREAIDTTPAALEPEPRPARKKR</sequence>
<proteinExistence type="predicted"/>
<keyword evidence="2" id="KW-0812">Transmembrane</keyword>
<gene>
    <name evidence="3" type="ORF">GGD71_000057</name>
</gene>
<keyword evidence="2" id="KW-0472">Membrane</keyword>
<feature type="region of interest" description="Disordered" evidence="1">
    <location>
        <begin position="1"/>
        <end position="30"/>
    </location>
</feature>
<evidence type="ECO:0000256" key="2">
    <source>
        <dbReference type="SAM" id="Phobius"/>
    </source>
</evidence>
<name>A0A840FJC8_9BURK</name>
<dbReference type="AlphaFoldDB" id="A0A840FJC8"/>
<evidence type="ECO:0000256" key="1">
    <source>
        <dbReference type="SAM" id="MobiDB-lite"/>
    </source>
</evidence>
<dbReference type="Pfam" id="PF13994">
    <property type="entry name" value="PgaD"/>
    <property type="match status" value="1"/>
</dbReference>
<reference evidence="3 4" key="1">
    <citation type="submission" date="2020-08" db="EMBL/GenBank/DDBJ databases">
        <title>Genomic Encyclopedia of Type Strains, Phase IV (KMG-V): Genome sequencing to study the core and pangenomes of soil and plant-associated prokaryotes.</title>
        <authorList>
            <person name="Whitman W."/>
        </authorList>
    </citation>
    <scope>NUCLEOTIDE SEQUENCE [LARGE SCALE GENOMIC DNA]</scope>
    <source>
        <strain evidence="3 4">34/80</strain>
    </source>
</reference>
<feature type="compositionally biased region" description="Basic and acidic residues" evidence="1">
    <location>
        <begin position="184"/>
        <end position="193"/>
    </location>
</feature>
<organism evidence="3 4">
    <name type="scientific">Variovorax guangxiensis</name>
    <dbReference type="NCBI Taxonomy" id="1775474"/>
    <lineage>
        <taxon>Bacteria</taxon>
        <taxon>Pseudomonadati</taxon>
        <taxon>Pseudomonadota</taxon>
        <taxon>Betaproteobacteria</taxon>
        <taxon>Burkholderiales</taxon>
        <taxon>Comamonadaceae</taxon>
        <taxon>Variovorax</taxon>
    </lineage>
</organism>
<protein>
    <submittedName>
        <fullName evidence="3">Poly-beta-1,6-N-acetyl-D-glucosamine biosynthesis protein PgaD</fullName>
    </submittedName>
</protein>
<comment type="caution">
    <text evidence="3">The sequence shown here is derived from an EMBL/GenBank/DDBJ whole genome shotgun (WGS) entry which is preliminary data.</text>
</comment>
<dbReference type="EMBL" id="JACIFZ010000001">
    <property type="protein sequence ID" value="MBB4219310.1"/>
    <property type="molecule type" value="Genomic_DNA"/>
</dbReference>
<dbReference type="NCBIfam" id="TIGR03940">
    <property type="entry name" value="PGA_PgaD"/>
    <property type="match status" value="1"/>
</dbReference>
<evidence type="ECO:0000313" key="3">
    <source>
        <dbReference type="EMBL" id="MBB4219310.1"/>
    </source>
</evidence>
<feature type="region of interest" description="Disordered" evidence="1">
    <location>
        <begin position="173"/>
        <end position="193"/>
    </location>
</feature>
<dbReference type="InterPro" id="IPR023829">
    <property type="entry name" value="PGA_PgaD"/>
</dbReference>
<keyword evidence="2" id="KW-1133">Transmembrane helix</keyword>
<accession>A0A840FJC8</accession>
<evidence type="ECO:0000313" key="4">
    <source>
        <dbReference type="Proteomes" id="UP000524450"/>
    </source>
</evidence>
<feature type="transmembrane region" description="Helical" evidence="2">
    <location>
        <begin position="96"/>
        <end position="118"/>
    </location>
</feature>